<evidence type="ECO:0000259" key="2">
    <source>
        <dbReference type="PROSITE" id="PS50050"/>
    </source>
</evidence>
<dbReference type="Gene3D" id="2.40.10.500">
    <property type="match status" value="1"/>
</dbReference>
<dbReference type="EMBL" id="AM746676">
    <property type="protein sequence ID" value="CAN96767.1"/>
    <property type="molecule type" value="Genomic_DNA"/>
</dbReference>
<dbReference type="Pfam" id="PF06739">
    <property type="entry name" value="SBBP"/>
    <property type="match status" value="3"/>
</dbReference>
<organism evidence="3 4">
    <name type="scientific">Sorangium cellulosum (strain So ce56)</name>
    <name type="common">Polyangium cellulosum (strain So ce56)</name>
    <dbReference type="NCBI Taxonomy" id="448385"/>
    <lineage>
        <taxon>Bacteria</taxon>
        <taxon>Pseudomonadati</taxon>
        <taxon>Myxococcota</taxon>
        <taxon>Polyangia</taxon>
        <taxon>Polyangiales</taxon>
        <taxon>Polyangiaceae</taxon>
        <taxon>Sorangium</taxon>
    </lineage>
</organism>
<keyword evidence="4" id="KW-1185">Reference proteome</keyword>
<dbReference type="Gene3D" id="2.10.50.10">
    <property type="entry name" value="Tumor Necrosis Factor Receptor, subunit A, domain 2"/>
    <property type="match status" value="2"/>
</dbReference>
<dbReference type="AlphaFoldDB" id="A9GPJ8"/>
<accession>A9GPJ8</accession>
<feature type="compositionally biased region" description="Gly residues" evidence="1">
    <location>
        <begin position="51"/>
        <end position="70"/>
    </location>
</feature>
<reference evidence="3 4" key="1">
    <citation type="journal article" date="2007" name="Nat. Biotechnol.">
        <title>Complete genome sequence of the myxobacterium Sorangium cellulosum.</title>
        <authorList>
            <person name="Schneiker S."/>
            <person name="Perlova O."/>
            <person name="Kaiser O."/>
            <person name="Gerth K."/>
            <person name="Alici A."/>
            <person name="Altmeyer M.O."/>
            <person name="Bartels D."/>
            <person name="Bekel T."/>
            <person name="Beyer S."/>
            <person name="Bode E."/>
            <person name="Bode H.B."/>
            <person name="Bolten C.J."/>
            <person name="Choudhuri J.V."/>
            <person name="Doss S."/>
            <person name="Elnakady Y.A."/>
            <person name="Frank B."/>
            <person name="Gaigalat L."/>
            <person name="Goesmann A."/>
            <person name="Groeger C."/>
            <person name="Gross F."/>
            <person name="Jelsbak L."/>
            <person name="Jelsbak L."/>
            <person name="Kalinowski J."/>
            <person name="Kegler C."/>
            <person name="Knauber T."/>
            <person name="Konietzny S."/>
            <person name="Kopp M."/>
            <person name="Krause L."/>
            <person name="Krug D."/>
            <person name="Linke B."/>
            <person name="Mahmud T."/>
            <person name="Martinez-Arias R."/>
            <person name="McHardy A.C."/>
            <person name="Merai M."/>
            <person name="Meyer F."/>
            <person name="Mormann S."/>
            <person name="Munoz-Dorado J."/>
            <person name="Perez J."/>
            <person name="Pradella S."/>
            <person name="Rachid S."/>
            <person name="Raddatz G."/>
            <person name="Rosenau F."/>
            <person name="Rueckert C."/>
            <person name="Sasse F."/>
            <person name="Scharfe M."/>
            <person name="Schuster S.C."/>
            <person name="Suen G."/>
            <person name="Treuner-Lange A."/>
            <person name="Velicer G.J."/>
            <person name="Vorholter F.-J."/>
            <person name="Weissman K.J."/>
            <person name="Welch R.D."/>
            <person name="Wenzel S.C."/>
            <person name="Whitworth D.E."/>
            <person name="Wilhelm S."/>
            <person name="Wittmann C."/>
            <person name="Bloecker H."/>
            <person name="Puehler A."/>
            <person name="Mueller R."/>
        </authorList>
    </citation>
    <scope>NUCLEOTIDE SEQUENCE [LARGE SCALE GENOMIC DNA]</scope>
    <source>
        <strain evidence="4">So ce56</strain>
    </source>
</reference>
<dbReference type="SMART" id="SM00208">
    <property type="entry name" value="TNFR"/>
    <property type="match status" value="4"/>
</dbReference>
<feature type="compositionally biased region" description="Gly residues" evidence="1">
    <location>
        <begin position="81"/>
        <end position="117"/>
    </location>
</feature>
<dbReference type="STRING" id="448385.sce6598"/>
<dbReference type="SUPFAM" id="SSF57586">
    <property type="entry name" value="TNF receptor-like"/>
    <property type="match status" value="2"/>
</dbReference>
<dbReference type="eggNOG" id="COG1520">
    <property type="taxonomic scope" value="Bacteria"/>
</dbReference>
<feature type="domain" description="TNFR-Cys" evidence="2">
    <location>
        <begin position="125"/>
        <end position="165"/>
    </location>
</feature>
<evidence type="ECO:0000313" key="3">
    <source>
        <dbReference type="EMBL" id="CAN96767.1"/>
    </source>
</evidence>
<evidence type="ECO:0000313" key="4">
    <source>
        <dbReference type="Proteomes" id="UP000002139"/>
    </source>
</evidence>
<feature type="compositionally biased region" description="Low complexity" evidence="1">
    <location>
        <begin position="71"/>
        <end position="80"/>
    </location>
</feature>
<dbReference type="InterPro" id="IPR001368">
    <property type="entry name" value="TNFR/NGFR_Cys_rich_reg"/>
</dbReference>
<dbReference type="InterPro" id="IPR052918">
    <property type="entry name" value="Motility_Chemotaxis_Reg"/>
</dbReference>
<dbReference type="Pfam" id="PF00020">
    <property type="entry name" value="TNFR_c6"/>
    <property type="match status" value="1"/>
</dbReference>
<sequence>MHSNHDRQRPAHRQVSGFLIGGIVLLGCGSTVYDEDTRPSSGDTGHAEGTGATGGGTSSGGTGASGGLGSDAGNTTAAAGNSGGSGGASGGATGEGGAGSGGATGEGGTPSDGGAGGAPDDRPKICPDGSFDHDGDPSNPCKAWSRCPPGQYIAKEGTDTSDRQCVICGDGTFSTMQNVRACTPFTDCAPSTYVSQAGSTTADQRCSACPSASQPAPGSQCLPAGACLFSGACEPGTVQVAAASGATPAECEVCDAGNYCAGGLTPQVRCDNGTWDHDGDPATCCSPWATCAAGTYVSRAGSAATDRECTSCPSGSFSQSSNMDKCSPWTGCAPASSSWPQGGVATAGTATADAVCADPYYKFGSEGSYAAFAVAVDGGGNVYVAGNTYGALGADGGESDAFVRKLDAHGAVVWTQRFGTSSDDHAKGVAVDGSGNVYVAGTTGGGLEGASGGFGDAFVRKLDSSGATLWTRQLATWRSESANALAVDGQGNAYVAGTSYGGDQSTGEAFVTKIDTNGAPAWTQLFGGPDEDEAMAVAVDGSGNTYVGGYTSGGVVADSDRGQRDAFVRKLDSSGATSWTRQFGSTENDFVFAARVDGSGNLYVAGSTAGEVGGPNEGSQEAFVRKFDAGGATSWTHHAGNASYDYGFALAIDGKNDVYLVGSTSSGEEDVYVRKLDASGAAQWTKEIGTPRSDTALAAAADADGNVYVAGYTGVFFTTSDAFVLHVPAE</sequence>
<dbReference type="InterPro" id="IPR010620">
    <property type="entry name" value="SBBP_repeat"/>
</dbReference>
<dbReference type="Proteomes" id="UP000002139">
    <property type="component" value="Chromosome"/>
</dbReference>
<dbReference type="SMART" id="SM01411">
    <property type="entry name" value="Ephrin_rec_like"/>
    <property type="match status" value="3"/>
</dbReference>
<dbReference type="PROSITE" id="PS50050">
    <property type="entry name" value="TNFR_NGFR_2"/>
    <property type="match status" value="1"/>
</dbReference>
<dbReference type="BioCyc" id="SCEL448385:SCE_RS52015-MONOMER"/>
<dbReference type="HOGENOM" id="CLU_379426_0_0_7"/>
<dbReference type="KEGG" id="scl:sce6598"/>
<evidence type="ECO:0000256" key="1">
    <source>
        <dbReference type="SAM" id="MobiDB-lite"/>
    </source>
</evidence>
<dbReference type="Gene3D" id="2.120.10.30">
    <property type="entry name" value="TolB, C-terminal domain"/>
    <property type="match status" value="1"/>
</dbReference>
<dbReference type="InterPro" id="IPR011042">
    <property type="entry name" value="6-blade_b-propeller_TolB-like"/>
</dbReference>
<proteinExistence type="predicted"/>
<feature type="compositionally biased region" description="Basic and acidic residues" evidence="1">
    <location>
        <begin position="119"/>
        <end position="136"/>
    </location>
</feature>
<dbReference type="PANTHER" id="PTHR35580:SF1">
    <property type="entry name" value="PHYTASE-LIKE DOMAIN-CONTAINING PROTEIN"/>
    <property type="match status" value="1"/>
</dbReference>
<dbReference type="OrthoDB" id="53254at2"/>
<dbReference type="SUPFAM" id="SSF101898">
    <property type="entry name" value="NHL repeat"/>
    <property type="match status" value="1"/>
</dbReference>
<protein>
    <recommendedName>
        <fullName evidence="2">TNFR-Cys domain-containing protein</fullName>
    </recommendedName>
</protein>
<feature type="region of interest" description="Disordered" evidence="1">
    <location>
        <begin position="35"/>
        <end position="139"/>
    </location>
</feature>
<name>A9GPJ8_SORC5</name>
<dbReference type="PANTHER" id="PTHR35580">
    <property type="entry name" value="CELL SURFACE GLYCOPROTEIN (S-LAYER PROTEIN)-LIKE PROTEIN"/>
    <property type="match status" value="1"/>
</dbReference>
<dbReference type="PROSITE" id="PS51257">
    <property type="entry name" value="PROKAR_LIPOPROTEIN"/>
    <property type="match status" value="1"/>
</dbReference>
<gene>
    <name evidence="3" type="ordered locus">sce6598</name>
</gene>